<protein>
    <submittedName>
        <fullName evidence="2">Uncharacterized protein</fullName>
    </submittedName>
</protein>
<gene>
    <name evidence="2" type="ORF">A6A05_11350</name>
</gene>
<feature type="region of interest" description="Disordered" evidence="1">
    <location>
        <begin position="1"/>
        <end position="65"/>
    </location>
</feature>
<proteinExistence type="predicted"/>
<dbReference type="Proteomes" id="UP000078543">
    <property type="component" value="Unassembled WGS sequence"/>
</dbReference>
<accession>A0A178MQA0</accession>
<feature type="compositionally biased region" description="Pro residues" evidence="1">
    <location>
        <begin position="1"/>
        <end position="10"/>
    </location>
</feature>
<dbReference type="STRING" id="1437059.A6A05_11350"/>
<dbReference type="RefSeq" id="WP_068499754.1">
    <property type="nucleotide sequence ID" value="NZ_LWQU01000133.1"/>
</dbReference>
<evidence type="ECO:0000313" key="3">
    <source>
        <dbReference type="Proteomes" id="UP000078543"/>
    </source>
</evidence>
<reference evidence="2 3" key="1">
    <citation type="submission" date="2016-04" db="EMBL/GenBank/DDBJ databases">
        <title>Draft genome sequence of freshwater magnetotactic bacteria Magnetospirillum marisnigri SP-1 and Magnetospirillum moscoviense BB-1.</title>
        <authorList>
            <person name="Koziaeva V."/>
            <person name="Dziuba M.V."/>
            <person name="Ivanov T.M."/>
            <person name="Kuznetsov B."/>
            <person name="Grouzdev D.S."/>
        </authorList>
    </citation>
    <scope>NUCLEOTIDE SEQUENCE [LARGE SCALE GENOMIC DNA]</scope>
    <source>
        <strain evidence="2 3">BB-1</strain>
    </source>
</reference>
<evidence type="ECO:0000256" key="1">
    <source>
        <dbReference type="SAM" id="MobiDB-lite"/>
    </source>
</evidence>
<dbReference type="EMBL" id="LWQU01000133">
    <property type="protein sequence ID" value="OAN51166.1"/>
    <property type="molecule type" value="Genomic_DNA"/>
</dbReference>
<comment type="caution">
    <text evidence="2">The sequence shown here is derived from an EMBL/GenBank/DDBJ whole genome shotgun (WGS) entry which is preliminary data.</text>
</comment>
<keyword evidence="3" id="KW-1185">Reference proteome</keyword>
<name>A0A178MQA0_9PROT</name>
<dbReference type="OrthoDB" id="8454166at2"/>
<sequence>MTDTPRPPAAKPKSPTGAELRKMRQAEALRANLARRKQQERERTDTEPEVAPSAQADLALDRAKR</sequence>
<evidence type="ECO:0000313" key="2">
    <source>
        <dbReference type="EMBL" id="OAN51166.1"/>
    </source>
</evidence>
<feature type="compositionally biased region" description="Basic and acidic residues" evidence="1">
    <location>
        <begin position="37"/>
        <end position="46"/>
    </location>
</feature>
<organism evidence="2 3">
    <name type="scientific">Magnetospirillum moscoviense</name>
    <dbReference type="NCBI Taxonomy" id="1437059"/>
    <lineage>
        <taxon>Bacteria</taxon>
        <taxon>Pseudomonadati</taxon>
        <taxon>Pseudomonadota</taxon>
        <taxon>Alphaproteobacteria</taxon>
        <taxon>Rhodospirillales</taxon>
        <taxon>Rhodospirillaceae</taxon>
        <taxon>Magnetospirillum</taxon>
    </lineage>
</organism>
<dbReference type="AlphaFoldDB" id="A0A178MQA0"/>